<protein>
    <recommendedName>
        <fullName evidence="3">alpha-L-fucosidase</fullName>
        <ecNumber evidence="3">3.2.1.51</ecNumber>
    </recommendedName>
</protein>
<evidence type="ECO:0000259" key="7">
    <source>
        <dbReference type="Pfam" id="PF01120"/>
    </source>
</evidence>
<dbReference type="Pfam" id="PF01120">
    <property type="entry name" value="Alpha_L_fucos"/>
    <property type="match status" value="1"/>
</dbReference>
<evidence type="ECO:0000256" key="1">
    <source>
        <dbReference type="ARBA" id="ARBA00004071"/>
    </source>
</evidence>
<dbReference type="PANTHER" id="PTHR10030">
    <property type="entry name" value="ALPHA-L-FUCOSIDASE"/>
    <property type="match status" value="1"/>
</dbReference>
<dbReference type="GO" id="GO:0016139">
    <property type="term" value="P:glycoside catabolic process"/>
    <property type="evidence" value="ECO:0007669"/>
    <property type="project" value="TreeGrafter"/>
</dbReference>
<dbReference type="SMART" id="SM00812">
    <property type="entry name" value="Alpha_L_fucos"/>
    <property type="match status" value="1"/>
</dbReference>
<proteinExistence type="inferred from homology"/>
<dbReference type="GO" id="GO:0005764">
    <property type="term" value="C:lysosome"/>
    <property type="evidence" value="ECO:0007669"/>
    <property type="project" value="TreeGrafter"/>
</dbReference>
<comment type="similarity">
    <text evidence="2">Belongs to the glycosyl hydrolase 29 family.</text>
</comment>
<gene>
    <name evidence="8" type="ORF">SAMN05443544_3817</name>
</gene>
<dbReference type="SUPFAM" id="SSF51445">
    <property type="entry name" value="(Trans)glycosidases"/>
    <property type="match status" value="1"/>
</dbReference>
<keyword evidence="4" id="KW-0732">Signal</keyword>
<dbReference type="PIRSF" id="PIRSF001092">
    <property type="entry name" value="Alpha-L-fucosidase"/>
    <property type="match status" value="1"/>
</dbReference>
<dbReference type="InterPro" id="IPR057739">
    <property type="entry name" value="Glyco_hydro_29_N"/>
</dbReference>
<name>A0A1N6IA18_9MICO</name>
<dbReference type="GO" id="GO:0004560">
    <property type="term" value="F:alpha-L-fucosidase activity"/>
    <property type="evidence" value="ECO:0007669"/>
    <property type="project" value="InterPro"/>
</dbReference>
<dbReference type="GO" id="GO:0006004">
    <property type="term" value="P:fucose metabolic process"/>
    <property type="evidence" value="ECO:0007669"/>
    <property type="project" value="InterPro"/>
</dbReference>
<dbReference type="PRINTS" id="PR00741">
    <property type="entry name" value="GLHYDRLASE29"/>
</dbReference>
<dbReference type="EC" id="3.2.1.51" evidence="3"/>
<evidence type="ECO:0000313" key="8">
    <source>
        <dbReference type="EMBL" id="SIO28856.1"/>
    </source>
</evidence>
<dbReference type="InterPro" id="IPR017853">
    <property type="entry name" value="GH"/>
</dbReference>
<dbReference type="STRING" id="232089.SAMN05443544_3817"/>
<evidence type="ECO:0000256" key="2">
    <source>
        <dbReference type="ARBA" id="ARBA00007951"/>
    </source>
</evidence>
<feature type="domain" description="Glycoside hydrolase family 29 N-terminal" evidence="7">
    <location>
        <begin position="13"/>
        <end position="351"/>
    </location>
</feature>
<dbReference type="InterPro" id="IPR000933">
    <property type="entry name" value="Glyco_hydro_29"/>
</dbReference>
<evidence type="ECO:0000313" key="9">
    <source>
        <dbReference type="Proteomes" id="UP000184699"/>
    </source>
</evidence>
<dbReference type="EMBL" id="FSRJ01000006">
    <property type="protein sequence ID" value="SIO28856.1"/>
    <property type="molecule type" value="Genomic_DNA"/>
</dbReference>
<keyword evidence="6" id="KW-0326">Glycosidase</keyword>
<dbReference type="InterPro" id="IPR016286">
    <property type="entry name" value="FUC_metazoa-typ"/>
</dbReference>
<evidence type="ECO:0000256" key="4">
    <source>
        <dbReference type="ARBA" id="ARBA00022729"/>
    </source>
</evidence>
<organism evidence="8 9">
    <name type="scientific">Agromyces cerinus subsp. cerinus</name>
    <dbReference type="NCBI Taxonomy" id="232089"/>
    <lineage>
        <taxon>Bacteria</taxon>
        <taxon>Bacillati</taxon>
        <taxon>Actinomycetota</taxon>
        <taxon>Actinomycetes</taxon>
        <taxon>Micrococcales</taxon>
        <taxon>Microbacteriaceae</taxon>
        <taxon>Agromyces</taxon>
    </lineage>
</organism>
<comment type="function">
    <text evidence="1">Alpha-L-fucosidase is responsible for hydrolyzing the alpha-1,6-linked fucose joined to the reducing-end N-acetylglucosamine of the carbohydrate moieties of glycoproteins.</text>
</comment>
<evidence type="ECO:0000256" key="5">
    <source>
        <dbReference type="ARBA" id="ARBA00022801"/>
    </source>
</evidence>
<evidence type="ECO:0000256" key="3">
    <source>
        <dbReference type="ARBA" id="ARBA00012662"/>
    </source>
</evidence>
<keyword evidence="5" id="KW-0378">Hydrolase</keyword>
<dbReference type="AlphaFoldDB" id="A0A1N6IA18"/>
<dbReference type="Proteomes" id="UP000184699">
    <property type="component" value="Unassembled WGS sequence"/>
</dbReference>
<reference evidence="9" key="1">
    <citation type="submission" date="2016-11" db="EMBL/GenBank/DDBJ databases">
        <authorList>
            <person name="Varghese N."/>
            <person name="Submissions S."/>
        </authorList>
    </citation>
    <scope>NUCLEOTIDE SEQUENCE [LARGE SCALE GENOMIC DNA]</scope>
    <source>
        <strain evidence="9">DSM 8595</strain>
    </source>
</reference>
<dbReference type="Gene3D" id="3.20.20.80">
    <property type="entry name" value="Glycosidases"/>
    <property type="match status" value="1"/>
</dbReference>
<sequence length="428" mass="47140">MSASVAETAGEFVRELPEWFARAKLGVFIHWGAYSVPAWAESVVENGTVSDEAYFPHNPYAEWYWNTMSIEGSPAAEWHRKEHGGAPYDDFLDAWRAEEFDPEEWAALFARAGADYVIPTAKHHDGITLWNAPGTGGRNTVARGPQRDLVGDLAGAVRHAGMRFGVYYSGGIDWHVLPPRPILTHPELYASRPMDAAYHRYATAHVRDLIRRFRPDVLWNDIDWPDAGKTPGPDGVDGLFRHYYEQVPDGVVNDRWGVRHADFLTSEYESLRDRETAGKPWEHTRGLGLSFGHNRAEDPASMLSAGGLARHWVDVVARGGRLLINVGPTASGRIPDEQREALEGFGAWRAALGDAPAEVIAWADPADAFGPGGGPWLRFWNTAEAVIVFVGDPGAHDIRLPNGATLSVVIDTVAECPVILSVPKEATR</sequence>
<keyword evidence="9" id="KW-1185">Reference proteome</keyword>
<accession>A0A1N6IA18</accession>
<dbReference type="RefSeq" id="WP_074261943.1">
    <property type="nucleotide sequence ID" value="NZ_FSRJ01000006.1"/>
</dbReference>
<dbReference type="PANTHER" id="PTHR10030:SF37">
    <property type="entry name" value="ALPHA-L-FUCOSIDASE-RELATED"/>
    <property type="match status" value="1"/>
</dbReference>
<evidence type="ECO:0000256" key="6">
    <source>
        <dbReference type="ARBA" id="ARBA00023295"/>
    </source>
</evidence>
<dbReference type="OrthoDB" id="5526311at2"/>